<reference evidence="3" key="1">
    <citation type="submission" date="2016-04" db="EMBL/GenBank/DDBJ databases">
        <title>Cephalotus genome sequencing.</title>
        <authorList>
            <person name="Fukushima K."/>
            <person name="Hasebe M."/>
            <person name="Fang X."/>
        </authorList>
    </citation>
    <scope>NUCLEOTIDE SEQUENCE [LARGE SCALE GENOMIC DNA]</scope>
    <source>
        <strain evidence="3">cv. St1</strain>
    </source>
</reference>
<dbReference type="FunCoup" id="A0A1Q3D1C5">
    <property type="interactions" value="25"/>
</dbReference>
<keyword evidence="3" id="KW-1185">Reference proteome</keyword>
<name>A0A1Q3D1C5_CEPFO</name>
<gene>
    <name evidence="2" type="ORF">CFOL_v3_29678</name>
</gene>
<dbReference type="STRING" id="3775.A0A1Q3D1C5"/>
<dbReference type="EMBL" id="BDDD01003833">
    <property type="protein sequence ID" value="GAV86245.1"/>
    <property type="molecule type" value="Genomic_DNA"/>
</dbReference>
<comment type="caution">
    <text evidence="2">The sequence shown here is derived from an EMBL/GenBank/DDBJ whole genome shotgun (WGS) entry which is preliminary data.</text>
</comment>
<protein>
    <submittedName>
        <fullName evidence="2">DUF4228 domain-containing protein</fullName>
    </submittedName>
</protein>
<evidence type="ECO:0000256" key="1">
    <source>
        <dbReference type="SAM" id="MobiDB-lite"/>
    </source>
</evidence>
<dbReference type="PANTHER" id="PTHR33052">
    <property type="entry name" value="DUF4228 DOMAIN PROTEIN-RELATED"/>
    <property type="match status" value="1"/>
</dbReference>
<proteinExistence type="predicted"/>
<evidence type="ECO:0000313" key="2">
    <source>
        <dbReference type="EMBL" id="GAV86245.1"/>
    </source>
</evidence>
<sequence length="176" mass="19487">MGNYVSCALSTPKGKKAKFIKVVLPSGEIKEFNAPTKAAELMLESPNFFLVNTQSLKMGRRLSALNADEDLELANVYVMFPMKRVNSMVTAADMGVLFLAASSSAKRGFGHKVRDLPEPSEVSRVMEGEDDTEKVPKLNLDDIEEYSSPAFRHRLSMSRSKKPLLDTIVEESANSR</sequence>
<feature type="region of interest" description="Disordered" evidence="1">
    <location>
        <begin position="111"/>
        <end position="136"/>
    </location>
</feature>
<dbReference type="Pfam" id="PF14009">
    <property type="entry name" value="PADRE"/>
    <property type="match status" value="1"/>
</dbReference>
<accession>A0A1Q3D1C5</accession>
<organism evidence="2 3">
    <name type="scientific">Cephalotus follicularis</name>
    <name type="common">Albany pitcher plant</name>
    <dbReference type="NCBI Taxonomy" id="3775"/>
    <lineage>
        <taxon>Eukaryota</taxon>
        <taxon>Viridiplantae</taxon>
        <taxon>Streptophyta</taxon>
        <taxon>Embryophyta</taxon>
        <taxon>Tracheophyta</taxon>
        <taxon>Spermatophyta</taxon>
        <taxon>Magnoliopsida</taxon>
        <taxon>eudicotyledons</taxon>
        <taxon>Gunneridae</taxon>
        <taxon>Pentapetalae</taxon>
        <taxon>rosids</taxon>
        <taxon>fabids</taxon>
        <taxon>Oxalidales</taxon>
        <taxon>Cephalotaceae</taxon>
        <taxon>Cephalotus</taxon>
    </lineage>
</organism>
<dbReference type="AlphaFoldDB" id="A0A1Q3D1C5"/>
<dbReference type="InterPro" id="IPR025322">
    <property type="entry name" value="PADRE_dom"/>
</dbReference>
<dbReference type="InParanoid" id="A0A1Q3D1C5"/>
<dbReference type="Proteomes" id="UP000187406">
    <property type="component" value="Unassembled WGS sequence"/>
</dbReference>
<evidence type="ECO:0000313" key="3">
    <source>
        <dbReference type="Proteomes" id="UP000187406"/>
    </source>
</evidence>
<dbReference type="OrthoDB" id="1922322at2759"/>